<keyword evidence="5 7" id="KW-0472">Membrane</keyword>
<protein>
    <submittedName>
        <fullName evidence="8">AI-2E family transporter</fullName>
    </submittedName>
</protein>
<dbReference type="RefSeq" id="WP_264065279.1">
    <property type="nucleotide sequence ID" value="NZ_JACKTY010000004.1"/>
</dbReference>
<organism evidence="8 9">
    <name type="scientific">Mycolicibacterium komossense</name>
    <dbReference type="NCBI Taxonomy" id="1779"/>
    <lineage>
        <taxon>Bacteria</taxon>
        <taxon>Bacillati</taxon>
        <taxon>Actinomycetota</taxon>
        <taxon>Actinomycetes</taxon>
        <taxon>Mycobacteriales</taxon>
        <taxon>Mycobacteriaceae</taxon>
        <taxon>Mycolicibacterium</taxon>
    </lineage>
</organism>
<feature type="region of interest" description="Disordered" evidence="6">
    <location>
        <begin position="381"/>
        <end position="407"/>
    </location>
</feature>
<evidence type="ECO:0000256" key="2">
    <source>
        <dbReference type="ARBA" id="ARBA00009773"/>
    </source>
</evidence>
<keyword evidence="3 7" id="KW-0812">Transmembrane</keyword>
<dbReference type="Pfam" id="PF01594">
    <property type="entry name" value="AI-2E_transport"/>
    <property type="match status" value="1"/>
</dbReference>
<feature type="transmembrane region" description="Helical" evidence="7">
    <location>
        <begin position="327"/>
        <end position="348"/>
    </location>
</feature>
<dbReference type="Proteomes" id="UP001526201">
    <property type="component" value="Unassembled WGS sequence"/>
</dbReference>
<keyword evidence="4 7" id="KW-1133">Transmembrane helix</keyword>
<sequence>MLEEFSVTQKRALVVMTVIALGFGAYFLRSYVVLMAIAAVLAYLFAPLYRRLRDRFNAGIAATLTLLASVAVVGVPLAGVVALAVLQISQMVTGISHWLAKNDLTSLGQQLLNSTNQALAKVPFMHITLTPESVRETIAKVGQNAGQIALEFARESVGSLAGIVTSAIIFLYVFLALIVNGDKVLALFRDLNPLGPQVSDIYLAKVGAMVTATVRGQFVIATFQGVAGAISIYIGGIHDGFFMFVIFLTVLSFIPLGSGIVTIPLGIGMALFGNVAGGIFVVVFHIVVVTSIDNLLRPFLVPKSAHLNAALMLLAVFAGLKMFGFPGIVLGPVLMIIIVTTISVYLAVYKGAPLDTLTEDDDDAADDNKKTRWHRLWEIITQRSKPSAEEPMDPPGPKALASPTAES</sequence>
<feature type="transmembrane region" description="Helical" evidence="7">
    <location>
        <begin position="12"/>
        <end position="28"/>
    </location>
</feature>
<dbReference type="EMBL" id="JACKTY010000004">
    <property type="protein sequence ID" value="MCV7224554.1"/>
    <property type="molecule type" value="Genomic_DNA"/>
</dbReference>
<feature type="transmembrane region" description="Helical" evidence="7">
    <location>
        <begin position="270"/>
        <end position="292"/>
    </location>
</feature>
<evidence type="ECO:0000313" key="8">
    <source>
        <dbReference type="EMBL" id="MCV7224554.1"/>
    </source>
</evidence>
<dbReference type="PANTHER" id="PTHR21716">
    <property type="entry name" value="TRANSMEMBRANE PROTEIN"/>
    <property type="match status" value="1"/>
</dbReference>
<comment type="similarity">
    <text evidence="2">Belongs to the autoinducer-2 exporter (AI-2E) (TC 2.A.86) family.</text>
</comment>
<comment type="caution">
    <text evidence="8">The sequence shown here is derived from an EMBL/GenBank/DDBJ whole genome shotgun (WGS) entry which is preliminary data.</text>
</comment>
<feature type="transmembrane region" description="Helical" evidence="7">
    <location>
        <begin position="241"/>
        <end position="263"/>
    </location>
</feature>
<evidence type="ECO:0000313" key="9">
    <source>
        <dbReference type="Proteomes" id="UP001526201"/>
    </source>
</evidence>
<gene>
    <name evidence="8" type="ORF">H7J73_00640</name>
</gene>
<name>A0ABT3C517_9MYCO</name>
<evidence type="ECO:0000256" key="6">
    <source>
        <dbReference type="SAM" id="MobiDB-lite"/>
    </source>
</evidence>
<dbReference type="PANTHER" id="PTHR21716:SF4">
    <property type="entry name" value="TRANSMEMBRANE PROTEIN 245"/>
    <property type="match status" value="1"/>
</dbReference>
<reference evidence="8 9" key="1">
    <citation type="journal article" date="2022" name="BMC Genomics">
        <title>Comparative genome analysis of mycobacteria focusing on tRNA and non-coding RNA.</title>
        <authorList>
            <person name="Behra P.R.K."/>
            <person name="Pettersson B.M.F."/>
            <person name="Ramesh M."/>
            <person name="Das S."/>
            <person name="Dasgupta S."/>
            <person name="Kirsebom L.A."/>
        </authorList>
    </citation>
    <scope>NUCLEOTIDE SEQUENCE [LARGE SCALE GENOMIC DNA]</scope>
    <source>
        <strain evidence="8 9">DSM 44078</strain>
    </source>
</reference>
<feature type="transmembrane region" description="Helical" evidence="7">
    <location>
        <begin position="64"/>
        <end position="88"/>
    </location>
</feature>
<keyword evidence="9" id="KW-1185">Reference proteome</keyword>
<evidence type="ECO:0000256" key="3">
    <source>
        <dbReference type="ARBA" id="ARBA00022692"/>
    </source>
</evidence>
<comment type="subcellular location">
    <subcellularLocation>
        <location evidence="1">Membrane</location>
        <topology evidence="1">Multi-pass membrane protein</topology>
    </subcellularLocation>
</comment>
<evidence type="ECO:0000256" key="4">
    <source>
        <dbReference type="ARBA" id="ARBA00022989"/>
    </source>
</evidence>
<feature type="transmembrane region" description="Helical" evidence="7">
    <location>
        <begin position="218"/>
        <end position="235"/>
    </location>
</feature>
<dbReference type="InterPro" id="IPR002549">
    <property type="entry name" value="AI-2E-like"/>
</dbReference>
<evidence type="ECO:0000256" key="1">
    <source>
        <dbReference type="ARBA" id="ARBA00004141"/>
    </source>
</evidence>
<evidence type="ECO:0000256" key="5">
    <source>
        <dbReference type="ARBA" id="ARBA00023136"/>
    </source>
</evidence>
<feature type="transmembrane region" description="Helical" evidence="7">
    <location>
        <begin position="160"/>
        <end position="179"/>
    </location>
</feature>
<proteinExistence type="inferred from homology"/>
<evidence type="ECO:0000256" key="7">
    <source>
        <dbReference type="SAM" id="Phobius"/>
    </source>
</evidence>
<accession>A0ABT3C517</accession>